<dbReference type="GO" id="GO:0005886">
    <property type="term" value="C:plasma membrane"/>
    <property type="evidence" value="ECO:0007669"/>
    <property type="project" value="UniProtKB-SubCell"/>
</dbReference>
<evidence type="ECO:0000256" key="9">
    <source>
        <dbReference type="RuleBase" id="RU364070"/>
    </source>
</evidence>
<feature type="transmembrane region" description="Helical" evidence="9">
    <location>
        <begin position="970"/>
        <end position="990"/>
    </location>
</feature>
<feature type="transmembrane region" description="Helical" evidence="9">
    <location>
        <begin position="541"/>
        <end position="558"/>
    </location>
</feature>
<dbReference type="FunFam" id="3.30.2090.10:FF:000002">
    <property type="entry name" value="Efflux pump membrane transporter"/>
    <property type="match status" value="1"/>
</dbReference>
<sequence length="1051" mass="112956">MSRFFIDRPIFAWVIAIVIMLAGALAIRSLPINQYPNIAAPAIQISGSYPGASAQTVQDTVVQVIEQQLNGLDGLRYIKSESNADGSFSITVTFNQGTNPDIAQVQVQNKLSLATPLIPEEVQSQGIRVAKFQINFMVVVGLVSSDGSMSGYDLGDYIVSNLQDPLARTPGVGDFMMMGSQNAMRVWLDPARLNSYSLTPADVSSAIQTQNVQISSGQLGGLPTRGGVQLNATVVGKTRFQTPEQFENILLKVNSDGSQVRLRDVARVELGAQTFSIQASYNGNRPSAAIALRLATGANALSTIEAVRATLKELEPTFPRGLQIIYPYDTEPVISQSIEGVVHTLLEAIVLVFLVMFLFLQNWRATLIPTLAVPVVLLGTFGVMAAFGFTINILTMFGLVLAIGLLVDDAIVVVENVERLMSEERLSPLEASRKSMGQISGALVGIGLVLSAVFVPMAFFGGSTGVIYRQFSITIVSAMALSVLVALIFTPALCATLLKPLAHDHHDKGGFFGAFNRWFEASTRRYQGGVVRLLGARKRGMAAFVLIVAALVVLFPQLPTSFLPDEDQGTMMVQVQLPPNSSTERTQQVLSQVADYLVKDEADTVASVMTVAGFNFAGRGQSSGMAFVQLKPWAERQHSVFELVGRSMARFSRIKEAMVIAFAPPAVLELGNATGFDLFLEDRSGGGHERLMQARNQLLGMAAQEPTLRMVRPNGMNDEPQYQVLIDDEKVRALGLSLAEVNTTMSAAWGSAYVNDFIDKGRVKKVFIQGTAQSRIAQEDFDQWYVRNNAGQMVSFAAFASGRWIYGSPRLERYNGTPAVEILGEPAAGRSSGEAMATIERLAAQLPPGIRVAWTGLSYEERLAGAQAPALYALSLLIVFLCLAALYESWSIPFSVMLVVPLGVIGTVAATLLRQLGNDVFFQVGLLTTIGLSAKNAILIVEFAKELVEHHGKPLAEAAIEAARLRLRPIVMTSLAFTVGVIPLAIASGASSGSKHAIGTGVIGGMITATVLAIFFVPLFFVVVAGLFAKRPQTPAADAEQARALTSGEQP</sequence>
<dbReference type="SUPFAM" id="SSF82693">
    <property type="entry name" value="Multidrug efflux transporter AcrB pore domain, PN1, PN2, PC1 and PC2 subdomains"/>
    <property type="match status" value="4"/>
</dbReference>
<dbReference type="AlphaFoldDB" id="A0A317N0B1"/>
<keyword evidence="7 9" id="KW-1133">Transmembrane helix</keyword>
<organism evidence="10 11">
    <name type="scientific">Plasticicumulans acidivorans</name>
    <dbReference type="NCBI Taxonomy" id="886464"/>
    <lineage>
        <taxon>Bacteria</taxon>
        <taxon>Pseudomonadati</taxon>
        <taxon>Pseudomonadota</taxon>
        <taxon>Gammaproteobacteria</taxon>
        <taxon>Candidatus Competibacteraceae</taxon>
        <taxon>Plasticicumulans</taxon>
    </lineage>
</organism>
<feature type="transmembrane region" description="Helical" evidence="9">
    <location>
        <begin position="894"/>
        <end position="914"/>
    </location>
</feature>
<evidence type="ECO:0000256" key="5">
    <source>
        <dbReference type="ARBA" id="ARBA00022519"/>
    </source>
</evidence>
<dbReference type="InterPro" id="IPR001036">
    <property type="entry name" value="Acrflvin-R"/>
</dbReference>
<dbReference type="SUPFAM" id="SSF82714">
    <property type="entry name" value="Multidrug efflux transporter AcrB TolC docking domain, DN and DC subdomains"/>
    <property type="match status" value="2"/>
</dbReference>
<dbReference type="OrthoDB" id="9757904at2"/>
<comment type="caution">
    <text evidence="9">Lacks conserved residue(s) required for the propagation of feature annotation.</text>
</comment>
<dbReference type="NCBIfam" id="TIGR00915">
    <property type="entry name" value="2A0602"/>
    <property type="match status" value="1"/>
</dbReference>
<dbReference type="FunFam" id="3.30.2090.10:FF:000001">
    <property type="entry name" value="Efflux pump membrane transporter"/>
    <property type="match status" value="1"/>
</dbReference>
<feature type="transmembrane region" description="Helical" evidence="9">
    <location>
        <begin position="367"/>
        <end position="387"/>
    </location>
</feature>
<dbReference type="NCBIfam" id="NF000282">
    <property type="entry name" value="RND_permease_1"/>
    <property type="match status" value="1"/>
</dbReference>
<feature type="transmembrane region" description="Helical" evidence="9">
    <location>
        <begin position="393"/>
        <end position="414"/>
    </location>
</feature>
<comment type="subcellular location">
    <subcellularLocation>
        <location evidence="1 9">Cell inner membrane</location>
        <topology evidence="1 9">Multi-pass membrane protein</topology>
    </subcellularLocation>
</comment>
<dbReference type="Gene3D" id="3.30.70.1430">
    <property type="entry name" value="Multidrug efflux transporter AcrB pore domain"/>
    <property type="match status" value="2"/>
</dbReference>
<evidence type="ECO:0000313" key="10">
    <source>
        <dbReference type="EMBL" id="PWV65693.1"/>
    </source>
</evidence>
<feature type="transmembrane region" description="Helical" evidence="9">
    <location>
        <begin position="435"/>
        <end position="459"/>
    </location>
</feature>
<evidence type="ECO:0000256" key="4">
    <source>
        <dbReference type="ARBA" id="ARBA00022475"/>
    </source>
</evidence>
<dbReference type="FunFam" id="3.30.70.1430:FF:000001">
    <property type="entry name" value="Efflux pump membrane transporter"/>
    <property type="match status" value="1"/>
</dbReference>
<evidence type="ECO:0000256" key="1">
    <source>
        <dbReference type="ARBA" id="ARBA00004429"/>
    </source>
</evidence>
<reference evidence="10 11" key="1">
    <citation type="submission" date="2018-05" db="EMBL/GenBank/DDBJ databases">
        <title>Genomic Encyclopedia of Type Strains, Phase IV (KMG-IV): sequencing the most valuable type-strain genomes for metagenomic binning, comparative biology and taxonomic classification.</title>
        <authorList>
            <person name="Goeker M."/>
        </authorList>
    </citation>
    <scope>NUCLEOTIDE SEQUENCE [LARGE SCALE GENOMIC DNA]</scope>
    <source>
        <strain evidence="10 11">DSM 23606</strain>
    </source>
</reference>
<dbReference type="Pfam" id="PF00873">
    <property type="entry name" value="ACR_tran"/>
    <property type="match status" value="1"/>
</dbReference>
<evidence type="ECO:0000313" key="11">
    <source>
        <dbReference type="Proteomes" id="UP000246569"/>
    </source>
</evidence>
<dbReference type="Gene3D" id="1.20.1640.10">
    <property type="entry name" value="Multidrug efflux transporter AcrB transmembrane domain"/>
    <property type="match status" value="2"/>
</dbReference>
<dbReference type="SUPFAM" id="SSF82866">
    <property type="entry name" value="Multidrug efflux transporter AcrB transmembrane domain"/>
    <property type="match status" value="2"/>
</dbReference>
<feature type="transmembrane region" description="Helical" evidence="9">
    <location>
        <begin position="471"/>
        <end position="498"/>
    </location>
</feature>
<evidence type="ECO:0000256" key="2">
    <source>
        <dbReference type="ARBA" id="ARBA00010942"/>
    </source>
</evidence>
<dbReference type="FunFam" id="3.30.70.1430:FF:000002">
    <property type="entry name" value="Efflux pump membrane transporter"/>
    <property type="match status" value="1"/>
</dbReference>
<evidence type="ECO:0000256" key="3">
    <source>
        <dbReference type="ARBA" id="ARBA00022448"/>
    </source>
</evidence>
<dbReference type="GO" id="GO:0042910">
    <property type="term" value="F:xenobiotic transmembrane transporter activity"/>
    <property type="evidence" value="ECO:0007669"/>
    <property type="project" value="TreeGrafter"/>
</dbReference>
<evidence type="ECO:0000256" key="8">
    <source>
        <dbReference type="ARBA" id="ARBA00023136"/>
    </source>
</evidence>
<dbReference type="PANTHER" id="PTHR32063:SF13">
    <property type="entry name" value="MULTIDRUG EFFLUX PUMP SUBUNIT ACRB-RELATED"/>
    <property type="match status" value="1"/>
</dbReference>
<keyword evidence="4" id="KW-1003">Cell membrane</keyword>
<feature type="transmembrane region" description="Helical" evidence="9">
    <location>
        <begin position="920"/>
        <end position="941"/>
    </location>
</feature>
<dbReference type="GO" id="GO:0009636">
    <property type="term" value="P:response to toxic substance"/>
    <property type="evidence" value="ECO:0007669"/>
    <property type="project" value="UniProtKB-ARBA"/>
</dbReference>
<dbReference type="GO" id="GO:0015562">
    <property type="term" value="F:efflux transmembrane transporter activity"/>
    <property type="evidence" value="ECO:0007669"/>
    <property type="project" value="InterPro"/>
</dbReference>
<name>A0A317N0B1_9GAMM</name>
<keyword evidence="3 9" id="KW-0813">Transport</keyword>
<dbReference type="Gene3D" id="3.30.70.1320">
    <property type="entry name" value="Multidrug efflux transporter AcrB pore domain like"/>
    <property type="match status" value="1"/>
</dbReference>
<accession>A0A317N0B1</accession>
<dbReference type="RefSeq" id="WP_110016690.1">
    <property type="nucleotide sequence ID" value="NZ_QGTJ01000001.1"/>
</dbReference>
<evidence type="ECO:0000256" key="6">
    <source>
        <dbReference type="ARBA" id="ARBA00022692"/>
    </source>
</evidence>
<protein>
    <recommendedName>
        <fullName evidence="9">Efflux pump membrane transporter</fullName>
    </recommendedName>
</protein>
<comment type="caution">
    <text evidence="10">The sequence shown here is derived from an EMBL/GenBank/DDBJ whole genome shotgun (WGS) entry which is preliminary data.</text>
</comment>
<feature type="transmembrane region" description="Helical" evidence="9">
    <location>
        <begin position="1002"/>
        <end position="1028"/>
    </location>
</feature>
<keyword evidence="5 9" id="KW-0997">Cell inner membrane</keyword>
<dbReference type="Gene3D" id="3.30.2090.10">
    <property type="entry name" value="Multidrug efflux transporter AcrB TolC docking domain, DN and DC subdomains"/>
    <property type="match status" value="2"/>
</dbReference>
<evidence type="ECO:0000256" key="7">
    <source>
        <dbReference type="ARBA" id="ARBA00022989"/>
    </source>
</evidence>
<keyword evidence="6 9" id="KW-0812">Transmembrane</keyword>
<keyword evidence="8 9" id="KW-0472">Membrane</keyword>
<dbReference type="EMBL" id="QGTJ01000001">
    <property type="protein sequence ID" value="PWV65693.1"/>
    <property type="molecule type" value="Genomic_DNA"/>
</dbReference>
<dbReference type="PANTHER" id="PTHR32063">
    <property type="match status" value="1"/>
</dbReference>
<dbReference type="Gene3D" id="3.30.70.1440">
    <property type="entry name" value="Multidrug efflux transporter AcrB pore domain"/>
    <property type="match status" value="1"/>
</dbReference>
<dbReference type="InterPro" id="IPR004764">
    <property type="entry name" value="MdtF-like"/>
</dbReference>
<proteinExistence type="inferred from homology"/>
<feature type="transmembrane region" description="Helical" evidence="9">
    <location>
        <begin position="340"/>
        <end position="360"/>
    </location>
</feature>
<gene>
    <name evidence="10" type="ORF">C7443_101178</name>
</gene>
<feature type="transmembrane region" description="Helical" evidence="9">
    <location>
        <begin position="870"/>
        <end position="887"/>
    </location>
</feature>
<dbReference type="Proteomes" id="UP000246569">
    <property type="component" value="Unassembled WGS sequence"/>
</dbReference>
<keyword evidence="11" id="KW-1185">Reference proteome</keyword>
<dbReference type="FunFam" id="1.20.1640.10:FF:000001">
    <property type="entry name" value="Efflux pump membrane transporter"/>
    <property type="match status" value="1"/>
</dbReference>
<comment type="similarity">
    <text evidence="2 9">Belongs to the resistance-nodulation-cell division (RND) (TC 2.A.6) family.</text>
</comment>
<dbReference type="InterPro" id="IPR027463">
    <property type="entry name" value="AcrB_DN_DC_subdom"/>
</dbReference>
<dbReference type="PRINTS" id="PR00702">
    <property type="entry name" value="ACRIFLAVINRP"/>
</dbReference>